<dbReference type="InterPro" id="IPR013105">
    <property type="entry name" value="TPR_2"/>
</dbReference>
<dbReference type="InterPro" id="IPR047150">
    <property type="entry name" value="SGT"/>
</dbReference>
<dbReference type="Proteomes" id="UP000085678">
    <property type="component" value="Unplaced"/>
</dbReference>
<dbReference type="KEGG" id="lak:106171540"/>
<dbReference type="InterPro" id="IPR032374">
    <property type="entry name" value="SGTA_dimer"/>
</dbReference>
<evidence type="ECO:0000313" key="7">
    <source>
        <dbReference type="Proteomes" id="UP000085678"/>
    </source>
</evidence>
<evidence type="ECO:0000313" key="8">
    <source>
        <dbReference type="RefSeq" id="XP_023932434.1"/>
    </source>
</evidence>
<evidence type="ECO:0000313" key="9">
    <source>
        <dbReference type="RefSeq" id="XP_023932435.1"/>
    </source>
</evidence>
<protein>
    <submittedName>
        <fullName evidence="8">Small glutamine-rich tetratricopeptide repeat-containing protein alpha-like isoform X1</fullName>
    </submittedName>
    <submittedName>
        <fullName evidence="9">Small glutamine-rich tetratricopeptide repeat-containing protein alpha-like isoform X2</fullName>
    </submittedName>
</protein>
<dbReference type="RefSeq" id="XP_023932435.1">
    <property type="nucleotide sequence ID" value="XM_024076667.1"/>
</dbReference>
<evidence type="ECO:0000256" key="2">
    <source>
        <dbReference type="ARBA" id="ARBA00022737"/>
    </source>
</evidence>
<dbReference type="RefSeq" id="XP_023932434.1">
    <property type="nucleotide sequence ID" value="XM_024076666.1"/>
</dbReference>
<dbReference type="PANTHER" id="PTHR45831:SF2">
    <property type="entry name" value="LD24721P"/>
    <property type="match status" value="1"/>
</dbReference>
<evidence type="ECO:0000256" key="4">
    <source>
        <dbReference type="PROSITE-ProRule" id="PRU00339"/>
    </source>
</evidence>
<dbReference type="OrthoDB" id="2335338at2759"/>
<feature type="compositionally biased region" description="Low complexity" evidence="5">
    <location>
        <begin position="309"/>
        <end position="320"/>
    </location>
</feature>
<dbReference type="GeneID" id="106171540"/>
<dbReference type="Pfam" id="PF07719">
    <property type="entry name" value="TPR_2"/>
    <property type="match status" value="1"/>
</dbReference>
<name>A0A2R2MQB0_LINAN</name>
<comment type="similarity">
    <text evidence="1">Belongs to the SGT family.</text>
</comment>
<proteinExistence type="inferred from homology"/>
<dbReference type="Gene3D" id="1.25.40.10">
    <property type="entry name" value="Tetratricopeptide repeat domain"/>
    <property type="match status" value="1"/>
</dbReference>
<evidence type="ECO:0000256" key="5">
    <source>
        <dbReference type="SAM" id="MobiDB-lite"/>
    </source>
</evidence>
<dbReference type="Gene3D" id="1.20.5.420">
    <property type="entry name" value="Immunoglobulin FC, subunit C"/>
    <property type="match status" value="1"/>
</dbReference>
<feature type="repeat" description="TPR" evidence="4">
    <location>
        <begin position="99"/>
        <end position="132"/>
    </location>
</feature>
<sequence>MAANHRLAYSIIEYIGEQISSGEVSVEEAESLEVARQCLEQAYHINHEDAAAAEALRVPKPLRQIFQEYLAVEQVPSAAEPVTVLPPEASLSQEDKKRAEELKARGNDLMKSERFKEAMEFYTQAIQIDGRNAVYYCNRAAAYSKLNEHRKAIEDCNIALKIDPHYSKAYGRKGLAHSTLEEHTEAVECYRKAVEFDPSNQSYQNNLDIAEQNLRERQQQRGPAGFNLGGLDFTSMLNNPALMNMASQMMSNPQMQQMMANILSGVQGQEAGPEGISNLLAAGQTLAQQMQSSNPELVEMLRRQTQGAPQGQPQNDTNPDNPDPPGSS</sequence>
<evidence type="ECO:0000259" key="6">
    <source>
        <dbReference type="Pfam" id="PF16546"/>
    </source>
</evidence>
<feature type="repeat" description="TPR" evidence="4">
    <location>
        <begin position="133"/>
        <end position="166"/>
    </location>
</feature>
<dbReference type="SMART" id="SM00028">
    <property type="entry name" value="TPR"/>
    <property type="match status" value="3"/>
</dbReference>
<dbReference type="Pfam" id="PF16546">
    <property type="entry name" value="SGTA_dimer"/>
    <property type="match status" value="1"/>
</dbReference>
<dbReference type="AlphaFoldDB" id="A0A2R2MQB0"/>
<feature type="domain" description="SGTA homodimerisation" evidence="6">
    <location>
        <begin position="4"/>
        <end position="67"/>
    </location>
</feature>
<keyword evidence="2" id="KW-0677">Repeat</keyword>
<dbReference type="GO" id="GO:0060090">
    <property type="term" value="F:molecular adaptor activity"/>
    <property type="evidence" value="ECO:0007669"/>
    <property type="project" value="TreeGrafter"/>
</dbReference>
<dbReference type="InterPro" id="IPR011990">
    <property type="entry name" value="TPR-like_helical_dom_sf"/>
</dbReference>
<evidence type="ECO:0000256" key="3">
    <source>
        <dbReference type="ARBA" id="ARBA00022803"/>
    </source>
</evidence>
<gene>
    <name evidence="8 9" type="primary">LOC106171540</name>
</gene>
<feature type="region of interest" description="Disordered" evidence="5">
    <location>
        <begin position="290"/>
        <end position="328"/>
    </location>
</feature>
<dbReference type="Pfam" id="PF00515">
    <property type="entry name" value="TPR_1"/>
    <property type="match status" value="2"/>
</dbReference>
<dbReference type="PROSITE" id="PS50005">
    <property type="entry name" value="TPR"/>
    <property type="match status" value="3"/>
</dbReference>
<dbReference type="GO" id="GO:0016020">
    <property type="term" value="C:membrane"/>
    <property type="evidence" value="ECO:0007669"/>
    <property type="project" value="TreeGrafter"/>
</dbReference>
<dbReference type="SUPFAM" id="SSF48452">
    <property type="entry name" value="TPR-like"/>
    <property type="match status" value="1"/>
</dbReference>
<dbReference type="InterPro" id="IPR019734">
    <property type="entry name" value="TPR_rpt"/>
</dbReference>
<organism evidence="7 8">
    <name type="scientific">Lingula anatina</name>
    <name type="common">Brachiopod</name>
    <name type="synonym">Lingula unguis</name>
    <dbReference type="NCBI Taxonomy" id="7574"/>
    <lineage>
        <taxon>Eukaryota</taxon>
        <taxon>Metazoa</taxon>
        <taxon>Spiralia</taxon>
        <taxon>Lophotrochozoa</taxon>
        <taxon>Brachiopoda</taxon>
        <taxon>Linguliformea</taxon>
        <taxon>Lingulata</taxon>
        <taxon>Lingulida</taxon>
        <taxon>Linguloidea</taxon>
        <taxon>Lingulidae</taxon>
        <taxon>Lingula</taxon>
    </lineage>
</organism>
<evidence type="ECO:0000256" key="1">
    <source>
        <dbReference type="ARBA" id="ARBA00008175"/>
    </source>
</evidence>
<dbReference type="STRING" id="7574.A0A2R2MQB0"/>
<dbReference type="PANTHER" id="PTHR45831">
    <property type="entry name" value="LD24721P"/>
    <property type="match status" value="1"/>
</dbReference>
<keyword evidence="7" id="KW-1185">Reference proteome</keyword>
<reference evidence="8 9" key="1">
    <citation type="submission" date="2025-04" db="UniProtKB">
        <authorList>
            <consortium name="RefSeq"/>
        </authorList>
    </citation>
    <scope>IDENTIFICATION</scope>
    <source>
        <tissue evidence="8 9">Gonads</tissue>
    </source>
</reference>
<dbReference type="GO" id="GO:0072380">
    <property type="term" value="C:TRC complex"/>
    <property type="evidence" value="ECO:0007669"/>
    <property type="project" value="TreeGrafter"/>
</dbReference>
<keyword evidence="3 4" id="KW-0802">TPR repeat</keyword>
<feature type="repeat" description="TPR" evidence="4">
    <location>
        <begin position="167"/>
        <end position="200"/>
    </location>
</feature>
<accession>A0A2R2MQB0</accession>
<dbReference type="GO" id="GO:0006620">
    <property type="term" value="P:post-translational protein targeting to endoplasmic reticulum membrane"/>
    <property type="evidence" value="ECO:0007669"/>
    <property type="project" value="TreeGrafter"/>
</dbReference>